<dbReference type="InterPro" id="IPR027179">
    <property type="entry name" value="CMC4"/>
</dbReference>
<dbReference type="PANTHER" id="PTHR15590:SF0">
    <property type="entry name" value="CX9C MOTIF-CONTAINING PROTEIN 4"/>
    <property type="match status" value="1"/>
</dbReference>
<gene>
    <name evidence="6" type="ORF">DAEQUDRAFT_755211</name>
</gene>
<evidence type="ECO:0000313" key="6">
    <source>
        <dbReference type="EMBL" id="KZT72380.1"/>
    </source>
</evidence>
<dbReference type="Gene3D" id="3.80.10.10">
    <property type="entry name" value="Ribonuclease Inhibitor"/>
    <property type="match status" value="1"/>
</dbReference>
<name>A0A165SRF9_9APHY</name>
<evidence type="ECO:0000256" key="2">
    <source>
        <dbReference type="ARBA" id="ARBA00009858"/>
    </source>
</evidence>
<dbReference type="SUPFAM" id="SSF47072">
    <property type="entry name" value="Cysteine alpha-hairpin motif"/>
    <property type="match status" value="1"/>
</dbReference>
<dbReference type="EMBL" id="KV429041">
    <property type="protein sequence ID" value="KZT72380.1"/>
    <property type="molecule type" value="Genomic_DNA"/>
</dbReference>
<keyword evidence="4" id="KW-0496">Mitochondrion</keyword>
<evidence type="ECO:0000313" key="7">
    <source>
        <dbReference type="Proteomes" id="UP000076727"/>
    </source>
</evidence>
<evidence type="ECO:0000256" key="4">
    <source>
        <dbReference type="ARBA" id="ARBA00023128"/>
    </source>
</evidence>
<dbReference type="InterPro" id="IPR009069">
    <property type="entry name" value="Cys_alpha_HP_mot_SF"/>
</dbReference>
<reference evidence="6 7" key="1">
    <citation type="journal article" date="2016" name="Mol. Biol. Evol.">
        <title>Comparative Genomics of Early-Diverging Mushroom-Forming Fungi Provides Insights into the Origins of Lignocellulose Decay Capabilities.</title>
        <authorList>
            <person name="Nagy L.G."/>
            <person name="Riley R."/>
            <person name="Tritt A."/>
            <person name="Adam C."/>
            <person name="Daum C."/>
            <person name="Floudas D."/>
            <person name="Sun H."/>
            <person name="Yadav J.S."/>
            <person name="Pangilinan J."/>
            <person name="Larsson K.H."/>
            <person name="Matsuura K."/>
            <person name="Barry K."/>
            <person name="Labutti K."/>
            <person name="Kuo R."/>
            <person name="Ohm R.A."/>
            <person name="Bhattacharya S.S."/>
            <person name="Shirouzu T."/>
            <person name="Yoshinaga Y."/>
            <person name="Martin F.M."/>
            <person name="Grigoriev I.V."/>
            <person name="Hibbett D.S."/>
        </authorList>
    </citation>
    <scope>NUCLEOTIDE SEQUENCE [LARGE SCALE GENOMIC DNA]</scope>
    <source>
        <strain evidence="6 7">L-15889</strain>
    </source>
</reference>
<protein>
    <recommendedName>
        <fullName evidence="3">Cx9C motif-containing protein 4, mitochondrial</fullName>
    </recommendedName>
</protein>
<dbReference type="OrthoDB" id="2769405at2759"/>
<sequence>MIRNVVDIIGRATGQVPVRGIPSAFRPNSSMATLDVSSPGPEQRRKWPEAISEHVSSLRDGAGPRTLLAVGLTCHSMLDPALDRLWKTQASLVPLVRTLPADAWTHFGKNIVTLTRPLVHADWQRFDAYALRVRELGFTRGDARHPVNLAVLDAFAAHHPGAPLLPRLRRLRLTTHSRRFLDLLFVPCLTSVSFDFGLCWRLQEERALVAAVLEGAQGRCPYLDEFLVDRVPGTDRGGASSDAFAALLPRHQDPPNLLVDDIIRLAAVPRLRRAAFRVHSVLDVPLPSHVQHFDAFPSLQVLRLHVRSLEIFTALLRLLQTPYLEALSILVDEHPDPSTLYPFFTELQSLSSPSTFRSLTLYEGADVPSELTASNLPAWTDRPAIDGRVLAPLLSLPGMRVLEINLSLRYQLCNEDILHMAVSWPALEHLSLGAQCGWGHPFGVSLAGLRGLIACCPQLRFCGIPLDLSRLPADAARADARVCNRQITKLFLADTPVREDICEAGVAMLLSLLPSLEGVVAWGTHLSSDPDIRSAGGMMTPQDVALRLTSRIAALHQAGHANCVGVSQSAPYCSPAAVSTPCLSSQQDFRVKTRIIFEFSTCFATVDAYASGGAAHHSGTCRVPTASACMVLASTYACFASHAACELQACLNKNTYKPEKCEEHMRNLYMCCQAMYEQTGERGESTACPMPSVVRRWLKNHGENVS</sequence>
<comment type="subcellular location">
    <subcellularLocation>
        <location evidence="1">Mitochondrion intermembrane space</location>
    </subcellularLocation>
</comment>
<organism evidence="6 7">
    <name type="scientific">Daedalea quercina L-15889</name>
    <dbReference type="NCBI Taxonomy" id="1314783"/>
    <lineage>
        <taxon>Eukaryota</taxon>
        <taxon>Fungi</taxon>
        <taxon>Dikarya</taxon>
        <taxon>Basidiomycota</taxon>
        <taxon>Agaricomycotina</taxon>
        <taxon>Agaricomycetes</taxon>
        <taxon>Polyporales</taxon>
        <taxon>Fomitopsis</taxon>
    </lineage>
</organism>
<dbReference type="InterPro" id="IPR032675">
    <property type="entry name" value="LRR_dom_sf"/>
</dbReference>
<evidence type="ECO:0000256" key="5">
    <source>
        <dbReference type="ARBA" id="ARBA00023157"/>
    </source>
</evidence>
<evidence type="ECO:0000256" key="3">
    <source>
        <dbReference type="ARBA" id="ARBA00019406"/>
    </source>
</evidence>
<evidence type="ECO:0000256" key="1">
    <source>
        <dbReference type="ARBA" id="ARBA00004569"/>
    </source>
</evidence>
<dbReference type="PANTHER" id="PTHR15590">
    <property type="entry name" value="CX9C MOTIF-CONTAINING PROTEIN 4"/>
    <property type="match status" value="1"/>
</dbReference>
<proteinExistence type="inferred from homology"/>
<dbReference type="Pfam" id="PF08991">
    <property type="entry name" value="CMC4"/>
    <property type="match status" value="1"/>
</dbReference>
<dbReference type="PROSITE" id="PS51808">
    <property type="entry name" value="CHCH"/>
    <property type="match status" value="1"/>
</dbReference>
<dbReference type="Gene3D" id="1.10.287.1130">
    <property type="entry name" value="CytochromE C oxidase copper chaperone"/>
    <property type="match status" value="1"/>
</dbReference>
<dbReference type="STRING" id="1314783.A0A165SRF9"/>
<accession>A0A165SRF9</accession>
<comment type="similarity">
    <text evidence="2">Belongs to the CMC4 family.</text>
</comment>
<dbReference type="AlphaFoldDB" id="A0A165SRF9"/>
<dbReference type="GO" id="GO:0005758">
    <property type="term" value="C:mitochondrial intermembrane space"/>
    <property type="evidence" value="ECO:0007669"/>
    <property type="project" value="UniProtKB-SubCell"/>
</dbReference>
<keyword evidence="5" id="KW-1015">Disulfide bond</keyword>
<keyword evidence="7" id="KW-1185">Reference proteome</keyword>
<dbReference type="Proteomes" id="UP000076727">
    <property type="component" value="Unassembled WGS sequence"/>
</dbReference>